<evidence type="ECO:0000313" key="2">
    <source>
        <dbReference type="EMBL" id="TGY55472.1"/>
    </source>
</evidence>
<protein>
    <submittedName>
        <fullName evidence="2">Uncharacterized protein</fullName>
    </submittedName>
</protein>
<sequence>MHEEAYKEAIRRLKAEKEEAQKHCKLLYRSLAEIKDVNDVIMSDTDNEFKAVDVSYLNGFIDATASAIDAVVGDSYKGDSDDR</sequence>
<dbReference type="Proteomes" id="UP000306855">
    <property type="component" value="Unassembled WGS sequence"/>
</dbReference>
<dbReference type="RefSeq" id="WP_135942096.1">
    <property type="nucleotide sequence ID" value="NZ_SRYK01000021.1"/>
</dbReference>
<dbReference type="EMBL" id="SRYK01000021">
    <property type="protein sequence ID" value="TGY55472.1"/>
    <property type="molecule type" value="Genomic_DNA"/>
</dbReference>
<dbReference type="AlphaFoldDB" id="A0A4S2EJ97"/>
<reference evidence="2 3" key="1">
    <citation type="submission" date="2019-04" db="EMBL/GenBank/DDBJ databases">
        <title>Microbes associate with the intestines of laboratory mice.</title>
        <authorList>
            <person name="Navarre W."/>
            <person name="Wong E."/>
            <person name="Huang K."/>
            <person name="Tropini C."/>
            <person name="Ng K."/>
            <person name="Yu B."/>
        </authorList>
    </citation>
    <scope>NUCLEOTIDE SEQUENCE [LARGE SCALE GENOMIC DNA]</scope>
    <source>
        <strain evidence="2 3">NM26_J9</strain>
    </source>
</reference>
<keyword evidence="1" id="KW-0175">Coiled coil</keyword>
<accession>A0A4S2EJ97</accession>
<evidence type="ECO:0000313" key="3">
    <source>
        <dbReference type="Proteomes" id="UP000306855"/>
    </source>
</evidence>
<proteinExistence type="predicted"/>
<gene>
    <name evidence="2" type="ORF">E5340_05555</name>
</gene>
<comment type="caution">
    <text evidence="2">The sequence shown here is derived from an EMBL/GenBank/DDBJ whole genome shotgun (WGS) entry which is preliminary data.</text>
</comment>
<organism evidence="2 3">
    <name type="scientific">Ligilactobacillus murinus</name>
    <dbReference type="NCBI Taxonomy" id="1622"/>
    <lineage>
        <taxon>Bacteria</taxon>
        <taxon>Bacillati</taxon>
        <taxon>Bacillota</taxon>
        <taxon>Bacilli</taxon>
        <taxon>Lactobacillales</taxon>
        <taxon>Lactobacillaceae</taxon>
        <taxon>Ligilactobacillus</taxon>
    </lineage>
</organism>
<name>A0A4S2EJ97_9LACO</name>
<feature type="coiled-coil region" evidence="1">
    <location>
        <begin position="3"/>
        <end position="30"/>
    </location>
</feature>
<evidence type="ECO:0000256" key="1">
    <source>
        <dbReference type="SAM" id="Coils"/>
    </source>
</evidence>